<sequence length="242" mass="26814">MRVELLAVMLVLSSNAVAQDWGKFSSPLNVELLPTQRDIRLLQDFTYTGPRPGKVFWLAPKNTISDGASIPRVAWSVVGGPLDGPYRQAAIIHDVACVKRTRSWQDTHRAFYTGMRAAGIGETQAKVMYGAVYHFGPRWAEPEFVKIPRTRTATFATEFAQFKATLPPGKKAELISDGRVISRTVSDGLFTRESIDEVVGAVVEVREVQPPVTQAAFDKMRGEIERSNPSLDEIEKLPVSNL</sequence>
<gene>
    <name evidence="2" type="ORF">DMX07_07135</name>
</gene>
<feature type="signal peptide" evidence="1">
    <location>
        <begin position="1"/>
        <end position="18"/>
    </location>
</feature>
<dbReference type="EMBL" id="QJRO01000003">
    <property type="protein sequence ID" value="PYB84303.1"/>
    <property type="molecule type" value="Genomic_DNA"/>
</dbReference>
<evidence type="ECO:0008006" key="4">
    <source>
        <dbReference type="Google" id="ProtNLM"/>
    </source>
</evidence>
<dbReference type="AlphaFoldDB" id="A0A2V4ICS0"/>
<reference evidence="2 3" key="1">
    <citation type="submission" date="2018-06" db="EMBL/GenBank/DDBJ databases">
        <title>Pseudomonas diversity within urban Lake Michigan freshwaters.</title>
        <authorList>
            <person name="Batrich M."/>
            <person name="Hatzopoulos T."/>
            <person name="Putonti C."/>
        </authorList>
    </citation>
    <scope>NUCLEOTIDE SEQUENCE [LARGE SCALE GENOMIC DNA]</scope>
    <source>
        <strain evidence="2 3">LBp-160603</strain>
    </source>
</reference>
<proteinExistence type="predicted"/>
<dbReference type="Pfam" id="PF07087">
    <property type="entry name" value="DUF1353"/>
    <property type="match status" value="1"/>
</dbReference>
<evidence type="ECO:0000256" key="1">
    <source>
        <dbReference type="SAM" id="SignalP"/>
    </source>
</evidence>
<feature type="chain" id="PRO_5016167502" description="DUF1353 domain-containing protein" evidence="1">
    <location>
        <begin position="19"/>
        <end position="242"/>
    </location>
</feature>
<organism evidence="2 3">
    <name type="scientific">Pseudomonas soli</name>
    <dbReference type="NCBI Taxonomy" id="1306993"/>
    <lineage>
        <taxon>Bacteria</taxon>
        <taxon>Pseudomonadati</taxon>
        <taxon>Pseudomonadota</taxon>
        <taxon>Gammaproteobacteria</taxon>
        <taxon>Pseudomonadales</taxon>
        <taxon>Pseudomonadaceae</taxon>
        <taxon>Pseudomonas</taxon>
    </lineage>
</organism>
<protein>
    <recommendedName>
        <fullName evidence="4">DUF1353 domain-containing protein</fullName>
    </recommendedName>
</protein>
<evidence type="ECO:0000313" key="2">
    <source>
        <dbReference type="EMBL" id="PYB84303.1"/>
    </source>
</evidence>
<dbReference type="Proteomes" id="UP000247620">
    <property type="component" value="Unassembled WGS sequence"/>
</dbReference>
<dbReference type="InterPro" id="IPR010767">
    <property type="entry name" value="Phage_CGC-2007_Cje0229"/>
</dbReference>
<evidence type="ECO:0000313" key="3">
    <source>
        <dbReference type="Proteomes" id="UP000247620"/>
    </source>
</evidence>
<comment type="caution">
    <text evidence="2">The sequence shown here is derived from an EMBL/GenBank/DDBJ whole genome shotgun (WGS) entry which is preliminary data.</text>
</comment>
<name>A0A2V4ICS0_9PSED</name>
<dbReference type="RefSeq" id="WP_110698594.1">
    <property type="nucleotide sequence ID" value="NZ_CP151184.1"/>
</dbReference>
<keyword evidence="1" id="KW-0732">Signal</keyword>
<accession>A0A2V4ICS0</accession>